<dbReference type="Gene3D" id="2.60.40.2030">
    <property type="match status" value="5"/>
</dbReference>
<feature type="repeat" description="CSPG" evidence="6">
    <location>
        <begin position="2123"/>
        <end position="2216"/>
    </location>
</feature>
<feature type="domain" description="VWFC" evidence="8">
    <location>
        <begin position="189"/>
        <end position="247"/>
    </location>
</feature>
<dbReference type="SUPFAM" id="SSF141072">
    <property type="entry name" value="CalX-like"/>
    <property type="match status" value="5"/>
</dbReference>
<keyword evidence="5" id="KW-0325">Glycoprotein</keyword>
<dbReference type="Pfam" id="PF03160">
    <property type="entry name" value="Calx-beta"/>
    <property type="match status" value="4"/>
</dbReference>
<protein>
    <submittedName>
        <fullName evidence="10">Extracellular matrix protein FRAS1-like</fullName>
    </submittedName>
</protein>
<keyword evidence="7" id="KW-0472">Membrane</keyword>
<dbReference type="SMART" id="SM00261">
    <property type="entry name" value="FU"/>
    <property type="match status" value="14"/>
</dbReference>
<dbReference type="SUPFAM" id="SSF57603">
    <property type="entry name" value="FnI-like domain"/>
    <property type="match status" value="3"/>
</dbReference>
<evidence type="ECO:0000313" key="9">
    <source>
        <dbReference type="Proteomes" id="UP000694941"/>
    </source>
</evidence>
<dbReference type="SMART" id="SM00237">
    <property type="entry name" value="Calx_beta"/>
    <property type="match status" value="5"/>
</dbReference>
<feature type="domain" description="VWFC" evidence="8">
    <location>
        <begin position="125"/>
        <end position="185"/>
    </location>
</feature>
<keyword evidence="7" id="KW-1133">Transmembrane helix</keyword>
<dbReference type="InterPro" id="IPR003644">
    <property type="entry name" value="Calx_beta"/>
</dbReference>
<dbReference type="InterPro" id="IPR038081">
    <property type="entry name" value="CalX-like_sf"/>
</dbReference>
<feature type="repeat" description="CSPG" evidence="6">
    <location>
        <begin position="1890"/>
        <end position="1989"/>
    </location>
</feature>
<feature type="repeat" description="CSPG" evidence="6">
    <location>
        <begin position="2251"/>
        <end position="2347"/>
    </location>
</feature>
<dbReference type="GeneID" id="106478558"/>
<name>A0ABM1C5I5_LIMPO</name>
<dbReference type="PROSITE" id="PS50184">
    <property type="entry name" value="VWFC_2"/>
    <property type="match status" value="3"/>
</dbReference>
<gene>
    <name evidence="10" type="primary">LOC106478558</name>
</gene>
<dbReference type="SMART" id="SM00214">
    <property type="entry name" value="VWC"/>
    <property type="match status" value="3"/>
</dbReference>
<evidence type="ECO:0000313" key="10">
    <source>
        <dbReference type="RefSeq" id="XP_013794564.2"/>
    </source>
</evidence>
<dbReference type="InterPro" id="IPR039005">
    <property type="entry name" value="CSPG_rpt"/>
</dbReference>
<feature type="repeat" description="CSPG" evidence="6">
    <location>
        <begin position="1520"/>
        <end position="1621"/>
    </location>
</feature>
<feature type="repeat" description="CSPG" evidence="6">
    <location>
        <begin position="2011"/>
        <end position="2103"/>
    </location>
</feature>
<feature type="repeat" description="CSPG" evidence="6">
    <location>
        <begin position="1768"/>
        <end position="1869"/>
    </location>
</feature>
<dbReference type="PROSITE" id="PS51854">
    <property type="entry name" value="CSPG"/>
    <property type="match status" value="10"/>
</dbReference>
<proteinExistence type="inferred from homology"/>
<dbReference type="InterPro" id="IPR001007">
    <property type="entry name" value="VWF_dom"/>
</dbReference>
<reference evidence="10" key="1">
    <citation type="submission" date="2025-08" db="UniProtKB">
        <authorList>
            <consortium name="RefSeq"/>
        </authorList>
    </citation>
    <scope>IDENTIFICATION</scope>
    <source>
        <tissue evidence="10">Muscle</tissue>
    </source>
</reference>
<dbReference type="InterPro" id="IPR006212">
    <property type="entry name" value="Furin_repeat"/>
</dbReference>
<dbReference type="Proteomes" id="UP000694941">
    <property type="component" value="Unplaced"/>
</dbReference>
<dbReference type="PANTHER" id="PTHR45739">
    <property type="entry name" value="MATRIX PROTEIN, PUTATIVE-RELATED"/>
    <property type="match status" value="1"/>
</dbReference>
<sequence>MNGCLLVLVTVVAGTSVSEYYLVREKYCTYQLINVVLIALLLKDLVLMTTKQFQREQGGHQGSVKSVSVQEDGSQWISDPCTHCSCQAGEVVCVSEECLSETSCEQYTLFKRPNECCPSCVSSESPCIHGNNTFYSGDIWNISSCEFCVCSKGKISCSTAFCETPQCSSDENLAHVSGKCCPECVQQFDLCFVEDRIYKPGEQWVVDKCTLGACYNGQIIHFKHECPSCPVGSAAVEVKGQCCPLCKPVKCSGECSSCLEEDPNYCLACKDQSKLLEEGYCVFACSQGYFQDSLGYCQSCHTSCHECFGEGEDQCLTCQSGLIFKARHCVTREECGPSHTISNGVCIACHSSCKNCRGPSEYDCLSCFHNSYLLMNGQCVEKCNQGFYVEGGHCQACESDCESCYKDKPYCRSCKNGKFLQEEHCVDMCSRGMYSTKQGYCIPCHPLCGDCAGPFSTNCTSCYYGRFLREQSCVEECGPGYYKDTDSNTCQACHPTCRYCAGGRALDQCLSCSTGHLVTYPGVSYGYCLDDCPDKYFLSYEGKCESCHESCQTCLGSNLDECSTCKSPKMLKNGLCVEDCGTGFYHDAGICRACHPNCATCYGWGADECTSCHGDVKSVYGRCQISCLDGTYLDTDGICKDCHRDCITCVLKLGASSPECIACKDEEKFPQGGRCVSKCDKSFFLNEHMLCEKCHPSCLTCDIRGVDGCTSCPPSAVLSHNGICLNRCLEGYYDVGGTCHACDYNCLRCSIEGRCEQCRDKLVLQFGECVGSCYAQYYIDHISGECRECSWNCNTCSGPFPYDCLSCMGELLLQDGECRSHCSEGYYQDGYLCKVCSSDCLTCSDRTLCTSCRPPLLLLDSECVASCGPGYYPQYGSHTCRACSTGCTDCPNPLSCDHCAAGYFMLENSCVNECGSGYFEDHVNRVCERNQVAPQLVLNGSLLVDFRAPTPIDTSFITASDPDTHQKDLAFVVVTTPNNGDLLRHTVTEMELINVGDVLPFDEVASGLIKFRHKQNAPWAGKFQLKVSDRQLDSSVNVIPVQVVSRYPPEVNQLRPLLVEHHGNESVTTNILQVSDQDNLENLVFYVLEGPKHGKLVDLPKLSEVFSFSWSALKRGSLHYIHDGSMTQYDLMILQISDGYNVKLSTLNIQILPAGNKGPVLVTNEAVKVKRGSSVQLTSANLQTTDPDTGDENILFTVTKGKSVREGTLVRRSPDTQNFNDQQVYSEVKDFTQKDINDGVIWYQNSGTEATVDGFEFQVSDDARPPNTISKQIFRFDIISPPDDKQINLGIMVMEHHAMTISSSQLSFIPRNFEPHDVVYHITKHLAPGQGTLEHIDYLGQPIGQFTQGDVDDMKIIYRPPERDIGPKEELFSFKFFVSDRRGNKLLPEQTFVVKVIPKDKEPPKFARHKLELRVNLGAFVLIPQSVFSVKDPDTSLEKLEVSLSKEPEHGVFLKHMDGKKVPVLEGEPIPYKDTVKNQFSYAHDNSQNYQDELIISVSDGKHSSSMTLDITILPVDTDSPAVLDSASLTLTIPEGQSIVLQRSHLAYEDRDSPDSQISFTLTTTPKLGKLEKLDPDGNFITLKEGYSLTQQDINDFSVRFIANPEIGMSPTTELIYFNVTGIKGNVKPNQALSISVTPVNNQAPHVMVKEDIQVTEGGSVFFTPDLFSVLDHDSPLANLTVVIDVEPTFGYIDSSKSNDHGLEMQAAGIPVSSFPMEDVMNRYIRYNQIDHRNKEPTEDAFLFHVTDGLLESPISRINVSIQLENDEPPVIFVEPLPVVRKGFIVVRNSSLYAGDIDTSPEDLLFTLVNPPKYGTLRLLQTPSQPPHKGSILTLKDAFTYEEVLEELVMYIHDGNKKTNRDNFTLTLSDGQFLDTKTLEILVTSDDTETPRMLVNRGMKLQAGSTAVISPRELLASDLDSEDKNLRYTLTQDPPTGKLILRHKNNQIPLSSRGPVASFNQQDIELGNVHYVHKYGEPTGTVPFRFQVSDPIGNLLMDQTFVIMVIEDKVPPVVTTNTGITLPEGTAKQITTNELAAIDSDSEPALLHYDVIVPPTEGVLEMLGQPMISVTSFLQADLASGRLIYVHNIDSENGIDSFTFTVSDGVNNATHTFHITITPIDDTLPLVTASGLRVQEGVRKLITEFELKAADLDSKDTDIMFSIVKLPKHGTIELQGLAGIYSTTTAFSMDDIYENRVSYQHDGSNSLKDEFYFTVSDGTNPLYTIQKNGDKVTTGDPSVFSINVLPVDDGTPILTANLGIQYLEIFEGKPMNAITKRDLLTEDADTRPEDLLYTVTQAPIHGHLELASNPGSPVLMFSQNDINTGMLRYILTDASNVTSDKFVFNVEDAKPNIISENVFHVRWARISFSKQTYNISESSRMVQLKVKRSGNLKQYSIVQCATRDGTANFNSNHHSSTQDFVPYSGQVQFEEWEDEKFCTVFINDDSVYEGVEDFTVELSSPSYALLGQPTVAKVFIDDIEDEPLISFEEQVFHINETDSYLFARVRRTGDVSHAISAICYTIPLTADGSQADQLDSGADFRSRPNNEVSRVVFPSGVTRSSCDVKIIDDSLFEDKEEFEIVLTSPSSKARIGNITKALVVIDGPNDESLVYLAQSVFLFNEEAGEVEIEVIREGPDLSQPTIVWCGTLPSDPSSALPGQDYVPSSIQITFGVGQTSAGCPVSILDDLSSPQVEGNETFIVFLSTPIGSSLADPAKAFVIISDSLSDLPVIQFKVEKLVIKESSGIVQVPVVRTGDLSSKLSVLCYTLQKTAYVREDFEERPKSDLSKITFFPGEKSKNCVVSIVDDARFEDSEYFLLKLGNLWTDSAGGAIIGSVDTVRVTITNQEDVSTLNLDQSTYTVQEPSKPDQIAKVMLKIVRKGDNNQTCRVRVSTRDGSATSGVDYHAKSKLLIFPPGAYEQIFEVEILYNKEREWHKMFTVVLGPDEPVNAEIGEISVATVTISDHEAAGSGVLPASPIVVSLLHYDNVEEGTKTDPSPGYPLICVTPCDPHYPGYALTGPMCKDAGINHSAIHFNWEVALPTDIDGSRPPFETVRDSTLFTSAHHMVLDSIYFSRRFLVRCSAQPKDANGHLGVPLRSNIAQIGIDNGICHTPIAAGQPYLGLQSQSFVATLRYVNSSHKYHPNRLHIHVEIPHQDGMLPLISTLPIHNIRFLLTEPVYRQQHICSNLLIPVLPSNEPEGSLNYGFLEPLAYKNKQLQGPGFNRPYQFDQNLRAAKSLSLYQHLDLKSCVWTFDAWYHMTELIDLCGGSVTSDFQMRDSAQSYLTVELPLHVSYIYATAPTGWASIEHRTEMEFSFFYNTVLWRTGLETDGILRARLQILRISVGADGRLILEFKTEAKFRGQFVMKHHTLPGVESGVLPPDTLVITFDLELIWTESTFDGPSQLWRATSNYNLKDYTGQYIIQLIPCTVKPTQSYASSPDKPLVCTAHLPERFEVPIAFQQTNRPVPVIYSLNTVFQLLNNQKMFLMPPTDVKTSLQDIDYKGTFSKGQTVYGRVLWNPEQDLESAYKLQIERLYMCTGRDGYIPTYDPTGEDYNEGLQFGCIQPNKNLKHRFLILDRNNPEAVDKHFHDIPFKAKFASDDPTFESLAQLPGVDGFLLKVDALYKVNSGHQWYLQVMYTIGPSDGHRRVQRSATLRFPNTLTNLQAQPGILKKNGTNMKALYLNMSNFEVPADSDAEGTNFVAVFVPLVLLLLLTTIVVIVIRRRKLQNQEKQFYEEENKNNIRKAMEQKLADTPFLKTKMNCYSDNLNSKANNSAKVSFKGINVTVRNNLQQPSSLGGTEV</sequence>
<keyword evidence="3" id="KW-0677">Repeat</keyword>
<dbReference type="InterPro" id="IPR000742">
    <property type="entry name" value="EGF"/>
</dbReference>
<dbReference type="SUPFAM" id="SSF57184">
    <property type="entry name" value="Growth factor receptor domain"/>
    <property type="match status" value="5"/>
</dbReference>
<dbReference type="PROSITE" id="PS01208">
    <property type="entry name" value="VWFC_1"/>
    <property type="match status" value="1"/>
</dbReference>
<feature type="repeat" description="CSPG" evidence="6">
    <location>
        <begin position="1048"/>
        <end position="1137"/>
    </location>
</feature>
<evidence type="ECO:0000256" key="4">
    <source>
        <dbReference type="ARBA" id="ARBA00022837"/>
    </source>
</evidence>
<evidence type="ECO:0000256" key="5">
    <source>
        <dbReference type="ARBA" id="ARBA00023180"/>
    </source>
</evidence>
<dbReference type="InterPro" id="IPR051561">
    <property type="entry name" value="FRAS1_ECM"/>
</dbReference>
<organism evidence="9 10">
    <name type="scientific">Limulus polyphemus</name>
    <name type="common">Atlantic horseshoe crab</name>
    <dbReference type="NCBI Taxonomy" id="6850"/>
    <lineage>
        <taxon>Eukaryota</taxon>
        <taxon>Metazoa</taxon>
        <taxon>Ecdysozoa</taxon>
        <taxon>Arthropoda</taxon>
        <taxon>Chelicerata</taxon>
        <taxon>Merostomata</taxon>
        <taxon>Xiphosura</taxon>
        <taxon>Limulidae</taxon>
        <taxon>Limulus</taxon>
    </lineage>
</organism>
<feature type="repeat" description="CSPG" evidence="6">
    <location>
        <begin position="1644"/>
        <end position="1747"/>
    </location>
</feature>
<feature type="repeat" description="CSPG" evidence="6">
    <location>
        <begin position="1158"/>
        <end position="1260"/>
    </location>
</feature>
<dbReference type="CDD" id="cd00064">
    <property type="entry name" value="FU"/>
    <property type="match status" value="9"/>
</dbReference>
<evidence type="ECO:0000256" key="7">
    <source>
        <dbReference type="SAM" id="Phobius"/>
    </source>
</evidence>
<dbReference type="InterPro" id="IPR009030">
    <property type="entry name" value="Growth_fac_rcpt_cys_sf"/>
</dbReference>
<dbReference type="PANTHER" id="PTHR45739:SF1">
    <property type="entry name" value="EXTRACELLULAR MATRIX ORGANIZING PROTEIN FRAS1"/>
    <property type="match status" value="1"/>
</dbReference>
<comment type="similarity">
    <text evidence="1">Belongs to the FRAS1 family.</text>
</comment>
<evidence type="ECO:0000256" key="6">
    <source>
        <dbReference type="PROSITE-ProRule" id="PRU01201"/>
    </source>
</evidence>
<keyword evidence="7" id="KW-0812">Transmembrane</keyword>
<keyword evidence="9" id="KW-1185">Reference proteome</keyword>
<dbReference type="SMART" id="SM00181">
    <property type="entry name" value="EGF"/>
    <property type="match status" value="10"/>
</dbReference>
<evidence type="ECO:0000256" key="3">
    <source>
        <dbReference type="ARBA" id="ARBA00022737"/>
    </source>
</evidence>
<dbReference type="Pfam" id="PF16184">
    <property type="entry name" value="Cadherin_3"/>
    <property type="match status" value="12"/>
</dbReference>
<evidence type="ECO:0000259" key="8">
    <source>
        <dbReference type="PROSITE" id="PS50184"/>
    </source>
</evidence>
<keyword evidence="4" id="KW-0106">Calcium</keyword>
<feature type="repeat" description="CSPG" evidence="6">
    <location>
        <begin position="1282"/>
        <end position="1379"/>
    </location>
</feature>
<evidence type="ECO:0000256" key="1">
    <source>
        <dbReference type="ARBA" id="ARBA00005529"/>
    </source>
</evidence>
<dbReference type="Pfam" id="PF00093">
    <property type="entry name" value="VWC"/>
    <property type="match status" value="2"/>
</dbReference>
<evidence type="ECO:0000256" key="2">
    <source>
        <dbReference type="ARBA" id="ARBA00022729"/>
    </source>
</evidence>
<keyword evidence="2" id="KW-0732">Signal</keyword>
<dbReference type="RefSeq" id="XP_013794564.2">
    <property type="nucleotide sequence ID" value="XM_013939110.2"/>
</dbReference>
<dbReference type="Gene3D" id="2.10.220.10">
    <property type="entry name" value="Hormone Receptor, Insulin-like Growth Factor Receptor 1, Chain A, domain 2"/>
    <property type="match status" value="9"/>
</dbReference>
<accession>A0ABM1C5I5</accession>
<feature type="transmembrane region" description="Helical" evidence="7">
    <location>
        <begin position="3701"/>
        <end position="3722"/>
    </location>
</feature>
<feature type="domain" description="VWFC" evidence="8">
    <location>
        <begin position="71"/>
        <end position="121"/>
    </location>
</feature>